<dbReference type="EMBL" id="AZFN01000005">
    <property type="protein sequence ID" value="KRM03121.1"/>
    <property type="molecule type" value="Genomic_DNA"/>
</dbReference>
<keyword evidence="3" id="KW-0104">Cadmium</keyword>
<dbReference type="Pfam" id="PF00702">
    <property type="entry name" value="Hydrolase"/>
    <property type="match status" value="1"/>
</dbReference>
<protein>
    <recommendedName>
        <fullName evidence="8">Cd(2+)-exporting ATPase</fullName>
        <ecNumber evidence="8">7.2.2.21</ecNumber>
    </recommendedName>
</protein>
<dbReference type="InterPro" id="IPR036412">
    <property type="entry name" value="HAD-like_sf"/>
</dbReference>
<keyword evidence="6" id="KW-0813">Transport</keyword>
<keyword evidence="10" id="KW-1003">Cell membrane</keyword>
<dbReference type="SUPFAM" id="SSF81665">
    <property type="entry name" value="Calcium ATPase, transmembrane domain M"/>
    <property type="match status" value="1"/>
</dbReference>
<dbReference type="PANTHER" id="PTHR48085:SF5">
    <property type="entry name" value="CADMIUM_ZINC-TRANSPORTING ATPASE HMA4-RELATED"/>
    <property type="match status" value="1"/>
</dbReference>
<dbReference type="GO" id="GO:0005524">
    <property type="term" value="F:ATP binding"/>
    <property type="evidence" value="ECO:0007669"/>
    <property type="project" value="UniProtKB-UniRule"/>
</dbReference>
<dbReference type="PROSITE" id="PS00154">
    <property type="entry name" value="ATPASE_E1_E2"/>
    <property type="match status" value="1"/>
</dbReference>
<dbReference type="SUPFAM" id="SSF56784">
    <property type="entry name" value="HAD-like"/>
    <property type="match status" value="1"/>
</dbReference>
<dbReference type="InterPro" id="IPR008250">
    <property type="entry name" value="ATPase_P-typ_transduc_dom_A_sf"/>
</dbReference>
<dbReference type="Gene3D" id="2.70.150.10">
    <property type="entry name" value="Calcium-transporting ATPase, cytoplasmic transduction domain A"/>
    <property type="match status" value="1"/>
</dbReference>
<dbReference type="CDD" id="cd07544">
    <property type="entry name" value="P-type_ATPase_HM"/>
    <property type="match status" value="1"/>
</dbReference>
<dbReference type="GO" id="GO:0008551">
    <property type="term" value="F:P-type cadmium transporter activity"/>
    <property type="evidence" value="ECO:0007669"/>
    <property type="project" value="UniProtKB-EC"/>
</dbReference>
<dbReference type="PANTHER" id="PTHR48085">
    <property type="entry name" value="CADMIUM/ZINC-TRANSPORTING ATPASE HMA2-RELATED"/>
    <property type="match status" value="1"/>
</dbReference>
<dbReference type="InterPro" id="IPR023299">
    <property type="entry name" value="ATPase_P-typ_cyto_dom_N"/>
</dbReference>
<comment type="subcellular location">
    <subcellularLocation>
        <location evidence="1">Cell membrane</location>
        <topology evidence="1">Multi-pass membrane protein</topology>
    </subcellularLocation>
</comment>
<evidence type="ECO:0000256" key="8">
    <source>
        <dbReference type="ARBA" id="ARBA00039103"/>
    </source>
</evidence>
<dbReference type="NCBIfam" id="TIGR01494">
    <property type="entry name" value="ATPase_P-type"/>
    <property type="match status" value="1"/>
</dbReference>
<dbReference type="InterPro" id="IPR051014">
    <property type="entry name" value="Cation_Transport_ATPase_IB"/>
</dbReference>
<organism evidence="12 13">
    <name type="scientific">Limosilactobacillus gastricus DSM 16045</name>
    <dbReference type="NCBI Taxonomy" id="1423749"/>
    <lineage>
        <taxon>Bacteria</taxon>
        <taxon>Bacillati</taxon>
        <taxon>Bacillota</taxon>
        <taxon>Bacilli</taxon>
        <taxon>Lactobacillales</taxon>
        <taxon>Lactobacillaceae</taxon>
        <taxon>Limosilactobacillus</taxon>
    </lineage>
</organism>
<dbReference type="InterPro" id="IPR027256">
    <property type="entry name" value="P-typ_ATPase_IB"/>
</dbReference>
<dbReference type="Gene3D" id="3.40.1110.10">
    <property type="entry name" value="Calcium-transporting ATPase, cytoplasmic domain N"/>
    <property type="match status" value="1"/>
</dbReference>
<keyword evidence="10" id="KW-0067">ATP-binding</keyword>
<evidence type="ECO:0000256" key="1">
    <source>
        <dbReference type="ARBA" id="ARBA00004651"/>
    </source>
</evidence>
<dbReference type="InterPro" id="IPR023214">
    <property type="entry name" value="HAD_sf"/>
</dbReference>
<evidence type="ECO:0000256" key="5">
    <source>
        <dbReference type="ARBA" id="ARBA00022989"/>
    </source>
</evidence>
<dbReference type="Pfam" id="PF00122">
    <property type="entry name" value="E1-E2_ATPase"/>
    <property type="match status" value="1"/>
</dbReference>
<dbReference type="PRINTS" id="PR00120">
    <property type="entry name" value="HATPASE"/>
</dbReference>
<evidence type="ECO:0000256" key="2">
    <source>
        <dbReference type="ARBA" id="ARBA00006024"/>
    </source>
</evidence>
<reference evidence="12 13" key="1">
    <citation type="journal article" date="2015" name="Genome Announc.">
        <title>Expanding the biotechnology potential of lactobacilli through comparative genomics of 213 strains and associated genera.</title>
        <authorList>
            <person name="Sun Z."/>
            <person name="Harris H.M."/>
            <person name="McCann A."/>
            <person name="Guo C."/>
            <person name="Argimon S."/>
            <person name="Zhang W."/>
            <person name="Yang X."/>
            <person name="Jeffery I.B."/>
            <person name="Cooney J.C."/>
            <person name="Kagawa T.F."/>
            <person name="Liu W."/>
            <person name="Song Y."/>
            <person name="Salvetti E."/>
            <person name="Wrobel A."/>
            <person name="Rasinkangas P."/>
            <person name="Parkhill J."/>
            <person name="Rea M.C."/>
            <person name="O'Sullivan O."/>
            <person name="Ritari J."/>
            <person name="Douillard F.P."/>
            <person name="Paul Ross R."/>
            <person name="Yang R."/>
            <person name="Briner A.E."/>
            <person name="Felis G.E."/>
            <person name="de Vos W.M."/>
            <person name="Barrangou R."/>
            <person name="Klaenhammer T.R."/>
            <person name="Caufield P.W."/>
            <person name="Cui Y."/>
            <person name="Zhang H."/>
            <person name="O'Toole P.W."/>
        </authorList>
    </citation>
    <scope>NUCLEOTIDE SEQUENCE [LARGE SCALE GENOMIC DNA]</scope>
    <source>
        <strain evidence="12 13">DSM 16045</strain>
    </source>
</reference>
<feature type="transmembrane region" description="Helical" evidence="10">
    <location>
        <begin position="9"/>
        <end position="26"/>
    </location>
</feature>
<dbReference type="InterPro" id="IPR018303">
    <property type="entry name" value="ATPase_P-typ_P_site"/>
</dbReference>
<evidence type="ECO:0000256" key="3">
    <source>
        <dbReference type="ARBA" id="ARBA00022539"/>
    </source>
</evidence>
<dbReference type="InterPro" id="IPR023298">
    <property type="entry name" value="ATPase_P-typ_TM_dom_sf"/>
</dbReference>
<comment type="catalytic activity">
    <reaction evidence="9">
        <text>Cd(2+)(in) + ATP + H2O = Cd(2+)(out) + ADP + phosphate + H(+)</text>
        <dbReference type="Rhea" id="RHEA:12132"/>
        <dbReference type="ChEBI" id="CHEBI:15377"/>
        <dbReference type="ChEBI" id="CHEBI:15378"/>
        <dbReference type="ChEBI" id="CHEBI:30616"/>
        <dbReference type="ChEBI" id="CHEBI:43474"/>
        <dbReference type="ChEBI" id="CHEBI:48775"/>
        <dbReference type="ChEBI" id="CHEBI:456216"/>
        <dbReference type="EC" id="7.2.2.21"/>
    </reaction>
</comment>
<keyword evidence="7 10" id="KW-0472">Membrane</keyword>
<gene>
    <name evidence="12" type="ORF">FC60_GL001417</name>
</gene>
<evidence type="ECO:0000256" key="10">
    <source>
        <dbReference type="RuleBase" id="RU362081"/>
    </source>
</evidence>
<evidence type="ECO:0000256" key="7">
    <source>
        <dbReference type="ARBA" id="ARBA00023136"/>
    </source>
</evidence>
<dbReference type="GO" id="GO:0016887">
    <property type="term" value="F:ATP hydrolysis activity"/>
    <property type="evidence" value="ECO:0007669"/>
    <property type="project" value="InterPro"/>
</dbReference>
<keyword evidence="10" id="KW-0479">Metal-binding</keyword>
<name>A0A0R1VC38_9LACO</name>
<evidence type="ECO:0000256" key="4">
    <source>
        <dbReference type="ARBA" id="ARBA00022692"/>
    </source>
</evidence>
<dbReference type="GO" id="GO:0005886">
    <property type="term" value="C:plasma membrane"/>
    <property type="evidence" value="ECO:0007669"/>
    <property type="project" value="UniProtKB-SubCell"/>
</dbReference>
<accession>A0A0R1VC38</accession>
<keyword evidence="13" id="KW-1185">Reference proteome</keyword>
<dbReference type="PATRIC" id="fig|1423749.3.peg.1461"/>
<dbReference type="PRINTS" id="PR00119">
    <property type="entry name" value="CATATPASE"/>
</dbReference>
<dbReference type="NCBIfam" id="TIGR01525">
    <property type="entry name" value="ATPase-IB_hvy"/>
    <property type="match status" value="1"/>
</dbReference>
<evidence type="ECO:0000256" key="9">
    <source>
        <dbReference type="ARBA" id="ARBA00049338"/>
    </source>
</evidence>
<sequence>MIMTHKQKLITIFGIAILAAILQWGFGLPLYAQIVVTIAGAVVTISMLIEMIKKMIHGDFGVDILAVTAIVATLAVGDYWASMIILLMLIGGDSLEDYANRKANSELKSLLDNSPEQAHRLNGDQVEDIKADSVKVDDVLLIRPGELVPVDGRVLEGDSSLDESSLTGESVPVEKTVGDQVLSGSVNTEGMLKVVAERTAANSQYQQLIHLIQQAENDPGRFVRLADRYAIPFTIVAYVLAGIAWWMSKDPVRFAQVLVVASPCPLILAAPVAFVSGMGRSSRNGIVVKTGDSIEKLATAKTMAFDKTGTLTQGNLTVDQVKPADHFTSDEVLQLAASVEQNSGHVIAQSITNYALDHQIKLITTNEVKEVTGNGLQAMVNDHLVKVGKLIFVTDDQAIKPLNQTASYVSVDGQYAGCITLEDQLRPETIRTISELHQLKINNQMMLTGDQEETAKRIGQEIGFDQVAANLLPADKISRIKALTPDQRPAVMVGDGVNDAPVLKTADVGIAMGARGSTAASESADIVIMTDNLEKVASAVLIARDTLKVAKQSVLIGIFICIGLMLICMTGWIPAIIGALLQEVIDTVCILWSLKARTGQKLPA</sequence>
<dbReference type="AlphaFoldDB" id="A0A0R1VC38"/>
<keyword evidence="10" id="KW-0547">Nucleotide-binding</keyword>
<feature type="transmembrane region" description="Helical" evidence="10">
    <location>
        <begin position="32"/>
        <end position="49"/>
    </location>
</feature>
<evidence type="ECO:0000259" key="11">
    <source>
        <dbReference type="Pfam" id="PF00122"/>
    </source>
</evidence>
<keyword evidence="5 10" id="KW-1133">Transmembrane helix</keyword>
<feature type="transmembrane region" description="Helical" evidence="10">
    <location>
        <begin position="229"/>
        <end position="248"/>
    </location>
</feature>
<dbReference type="GO" id="GO:0046872">
    <property type="term" value="F:metal ion binding"/>
    <property type="evidence" value="ECO:0007669"/>
    <property type="project" value="UniProtKB-KW"/>
</dbReference>
<comment type="caution">
    <text evidence="12">The sequence shown here is derived from an EMBL/GenBank/DDBJ whole genome shotgun (WGS) entry which is preliminary data.</text>
</comment>
<dbReference type="Proteomes" id="UP000051739">
    <property type="component" value="Unassembled WGS sequence"/>
</dbReference>
<feature type="transmembrane region" description="Helical" evidence="10">
    <location>
        <begin position="554"/>
        <end position="581"/>
    </location>
</feature>
<keyword evidence="6" id="KW-0406">Ion transport</keyword>
<dbReference type="FunFam" id="2.70.150.10:FF:000002">
    <property type="entry name" value="Copper-transporting ATPase 1, putative"/>
    <property type="match status" value="1"/>
</dbReference>
<dbReference type="InterPro" id="IPR059000">
    <property type="entry name" value="ATPase_P-type_domA"/>
</dbReference>
<evidence type="ECO:0000313" key="13">
    <source>
        <dbReference type="Proteomes" id="UP000051739"/>
    </source>
</evidence>
<dbReference type="Gene3D" id="3.40.50.1000">
    <property type="entry name" value="HAD superfamily/HAD-like"/>
    <property type="match status" value="1"/>
</dbReference>
<dbReference type="NCBIfam" id="TIGR01512">
    <property type="entry name" value="ATPase-IB2_Cd"/>
    <property type="match status" value="1"/>
</dbReference>
<dbReference type="EC" id="7.2.2.21" evidence="8"/>
<dbReference type="SUPFAM" id="SSF81653">
    <property type="entry name" value="Calcium ATPase, transduction domain A"/>
    <property type="match status" value="1"/>
</dbReference>
<proteinExistence type="inferred from homology"/>
<feature type="transmembrane region" description="Helical" evidence="10">
    <location>
        <begin position="254"/>
        <end position="275"/>
    </location>
</feature>
<keyword evidence="4 10" id="KW-0812">Transmembrane</keyword>
<evidence type="ECO:0000313" key="12">
    <source>
        <dbReference type="EMBL" id="KRM03121.1"/>
    </source>
</evidence>
<evidence type="ECO:0000256" key="6">
    <source>
        <dbReference type="ARBA" id="ARBA00023065"/>
    </source>
</evidence>
<comment type="similarity">
    <text evidence="2 10">Belongs to the cation transport ATPase (P-type) (TC 3.A.3) family. Type IB subfamily.</text>
</comment>
<dbReference type="InterPro" id="IPR001757">
    <property type="entry name" value="P_typ_ATPase"/>
</dbReference>
<feature type="domain" description="P-type ATPase A" evidence="11">
    <location>
        <begin position="114"/>
        <end position="213"/>
    </location>
</feature>